<evidence type="ECO:0000313" key="12">
    <source>
        <dbReference type="Proteomes" id="UP000229401"/>
    </source>
</evidence>
<evidence type="ECO:0000256" key="9">
    <source>
        <dbReference type="SAM" id="MobiDB-lite"/>
    </source>
</evidence>
<feature type="binding site" evidence="7">
    <location>
        <begin position="204"/>
        <end position="209"/>
    </location>
    <ligand>
        <name>ATP</name>
        <dbReference type="ChEBI" id="CHEBI:30616"/>
    </ligand>
</feature>
<dbReference type="SUPFAM" id="SSF50249">
    <property type="entry name" value="Nucleic acid-binding proteins"/>
    <property type="match status" value="1"/>
</dbReference>
<comment type="function">
    <text evidence="7">Facilitates transcription termination by a mechanism that involves Rho binding to the nascent RNA, activation of Rho's RNA-dependent ATPase activity, and release of the mRNA from the DNA template.</text>
</comment>
<dbReference type="Gene3D" id="3.40.50.300">
    <property type="entry name" value="P-loop containing nucleotide triphosphate hydrolases"/>
    <property type="match status" value="1"/>
</dbReference>
<dbReference type="SUPFAM" id="SSF52540">
    <property type="entry name" value="P-loop containing nucleoside triphosphate hydrolases"/>
    <property type="match status" value="1"/>
</dbReference>
<evidence type="ECO:0000256" key="2">
    <source>
        <dbReference type="ARBA" id="ARBA00022801"/>
    </source>
</evidence>
<dbReference type="InterPro" id="IPR000194">
    <property type="entry name" value="ATPase_F1/V1/A1_a/bsu_nucl-bd"/>
</dbReference>
<keyword evidence="3 7" id="KW-0347">Helicase</keyword>
<dbReference type="GO" id="GO:0006353">
    <property type="term" value="P:DNA-templated transcription termination"/>
    <property type="evidence" value="ECO:0007669"/>
    <property type="project" value="UniProtKB-UniRule"/>
</dbReference>
<dbReference type="GO" id="GO:0016787">
    <property type="term" value="F:hydrolase activity"/>
    <property type="evidence" value="ECO:0007669"/>
    <property type="project" value="UniProtKB-KW"/>
</dbReference>
<evidence type="ECO:0000256" key="6">
    <source>
        <dbReference type="ARBA" id="ARBA00023163"/>
    </source>
</evidence>
<comment type="caution">
    <text evidence="11">The sequence shown here is derived from an EMBL/GenBank/DDBJ whole genome shotgun (WGS) entry which is preliminary data.</text>
</comment>
<dbReference type="EMBL" id="PFLI01000165">
    <property type="protein sequence ID" value="PIY71698.1"/>
    <property type="molecule type" value="Genomic_DNA"/>
</dbReference>
<evidence type="ECO:0000256" key="8">
    <source>
        <dbReference type="PROSITE-ProRule" id="PRU01203"/>
    </source>
</evidence>
<dbReference type="PANTHER" id="PTHR46425">
    <property type="entry name" value="TRANSCRIPTION TERMINATION FACTOR RHO"/>
    <property type="match status" value="1"/>
</dbReference>
<evidence type="ECO:0000259" key="10">
    <source>
        <dbReference type="PROSITE" id="PS51856"/>
    </source>
</evidence>
<keyword evidence="4 7" id="KW-0694">RNA-binding</keyword>
<dbReference type="PANTHER" id="PTHR46425:SF1">
    <property type="entry name" value="TRANSCRIPTION TERMINATION FACTOR RHO"/>
    <property type="match status" value="1"/>
</dbReference>
<evidence type="ECO:0000313" key="11">
    <source>
        <dbReference type="EMBL" id="PIY71698.1"/>
    </source>
</evidence>
<accession>A0A2M7QI44</accession>
<dbReference type="Pfam" id="PF07497">
    <property type="entry name" value="Rho_RNA_bind"/>
    <property type="match status" value="1"/>
</dbReference>
<dbReference type="EC" id="3.6.4.-" evidence="7"/>
<proteinExistence type="inferred from homology"/>
<dbReference type="PROSITE" id="PS51856">
    <property type="entry name" value="RHO_RNA_BD"/>
    <property type="match status" value="1"/>
</dbReference>
<keyword evidence="7" id="KW-0067">ATP-binding</keyword>
<feature type="domain" description="Rho RNA-BD" evidence="10">
    <location>
        <begin position="86"/>
        <end position="159"/>
    </location>
</feature>
<evidence type="ECO:0000256" key="5">
    <source>
        <dbReference type="ARBA" id="ARBA00023015"/>
    </source>
</evidence>
<comment type="similarity">
    <text evidence="7 8">Belongs to the Rho family.</text>
</comment>
<feature type="binding site" evidence="7">
    <location>
        <begin position="216"/>
        <end position="221"/>
    </location>
    <ligand>
        <name>ATP</name>
        <dbReference type="ChEBI" id="CHEBI:30616"/>
    </ligand>
</feature>
<sequence length="459" mass="51337">MFLRKRSTVKPVEPAPASPVTKEDEALDVTSMLGSYEEKPIIVQKEPEQAIEKPAKTPLVKPPIAKPILSRELPLEERLKDDLKVSYVAKGILDITFGGYGFLRKEYVINPDADIYVSTSQIRRFWLRKGDEVEGLARPAKEGERFHSLLLIKKINGVELTEEQSRSRKSFDSLTSLHPNRQIKLETTKDVLSMRIVDLIAPVGFGQRALIVSQPKAGKTTFLKEMAEAISVNYPNAYLMAILIGERPEEVTEIKRFIKGEVAASNFDESPRQQVKVAHLALDRARRLVEMGKDVIILLDSITRLARAHNMAVSNNGRGTGRSMSGGIDAAALYPAKKFLGAARNCEEGGSLTIIGTALVKTESRMDDLIYEEFKGTGNLEIHLERSFADRRIYPALDIEKSGTRHEELLFDAETQKKINTLRRMLSLLNSEERLTVMIDKLGKTKTNAEFMESLSKGS</sequence>
<dbReference type="InterPro" id="IPR004665">
    <property type="entry name" value="Term_rho"/>
</dbReference>
<dbReference type="GO" id="GO:0008186">
    <property type="term" value="F:ATP-dependent activity, acting on RNA"/>
    <property type="evidence" value="ECO:0007669"/>
    <property type="project" value="InterPro"/>
</dbReference>
<feature type="region of interest" description="Disordered" evidence="9">
    <location>
        <begin position="1"/>
        <end position="25"/>
    </location>
</feature>
<dbReference type="InterPro" id="IPR011113">
    <property type="entry name" value="Rho_RNA-bd"/>
</dbReference>
<dbReference type="Pfam" id="PF00006">
    <property type="entry name" value="ATP-synt_ab"/>
    <property type="match status" value="1"/>
</dbReference>
<dbReference type="InterPro" id="IPR027417">
    <property type="entry name" value="P-loop_NTPase"/>
</dbReference>
<dbReference type="Proteomes" id="UP000229401">
    <property type="component" value="Unassembled WGS sequence"/>
</dbReference>
<gene>
    <name evidence="7" type="primary">rho</name>
    <name evidence="11" type="ORF">COY87_04815</name>
</gene>
<dbReference type="Gene3D" id="2.40.50.140">
    <property type="entry name" value="Nucleic acid-binding proteins"/>
    <property type="match status" value="1"/>
</dbReference>
<evidence type="ECO:0000256" key="4">
    <source>
        <dbReference type="ARBA" id="ARBA00022884"/>
    </source>
</evidence>
<dbReference type="InterPro" id="IPR003593">
    <property type="entry name" value="AAA+_ATPase"/>
</dbReference>
<protein>
    <recommendedName>
        <fullName evidence="7">Transcription termination factor Rho</fullName>
        <ecNumber evidence="7">3.6.4.-</ecNumber>
    </recommendedName>
    <alternativeName>
        <fullName evidence="7">ATP-dependent helicase Rho</fullName>
    </alternativeName>
</protein>
<organism evidence="11 12">
    <name type="scientific">Candidatus Roizmanbacteria bacterium CG_4_10_14_0_8_um_filter_33_9</name>
    <dbReference type="NCBI Taxonomy" id="1974826"/>
    <lineage>
        <taxon>Bacteria</taxon>
        <taxon>Candidatus Roizmaniibacteriota</taxon>
    </lineage>
</organism>
<keyword evidence="7" id="KW-0547">Nucleotide-binding</keyword>
<reference evidence="12" key="1">
    <citation type="submission" date="2017-09" db="EMBL/GenBank/DDBJ databases">
        <title>Depth-based differentiation of microbial function through sediment-hosted aquifers and enrichment of novel symbionts in the deep terrestrial subsurface.</title>
        <authorList>
            <person name="Probst A.J."/>
            <person name="Ladd B."/>
            <person name="Jarett J.K."/>
            <person name="Geller-Mcgrath D.E."/>
            <person name="Sieber C.M.K."/>
            <person name="Emerson J.B."/>
            <person name="Anantharaman K."/>
            <person name="Thomas B.C."/>
            <person name="Malmstrom R."/>
            <person name="Stieglmeier M."/>
            <person name="Klingl A."/>
            <person name="Woyke T."/>
            <person name="Ryan C.M."/>
            <person name="Banfield J.F."/>
        </authorList>
    </citation>
    <scope>NUCLEOTIDE SEQUENCE [LARGE SCALE GENOMIC DNA]</scope>
</reference>
<dbReference type="GO" id="GO:0004386">
    <property type="term" value="F:helicase activity"/>
    <property type="evidence" value="ECO:0007669"/>
    <property type="project" value="UniProtKB-UniRule"/>
</dbReference>
<keyword evidence="1 7" id="KW-0806">Transcription termination</keyword>
<keyword evidence="5 7" id="KW-0805">Transcription regulation</keyword>
<feature type="binding site" evidence="7">
    <location>
        <position position="247"/>
    </location>
    <ligand>
        <name>ATP</name>
        <dbReference type="ChEBI" id="CHEBI:30616"/>
    </ligand>
</feature>
<keyword evidence="6 7" id="KW-0804">Transcription</keyword>
<evidence type="ECO:0000256" key="7">
    <source>
        <dbReference type="HAMAP-Rule" id="MF_01884"/>
    </source>
</evidence>
<dbReference type="InterPro" id="IPR011129">
    <property type="entry name" value="CSD"/>
</dbReference>
<dbReference type="NCBIfam" id="NF006886">
    <property type="entry name" value="PRK09376.1"/>
    <property type="match status" value="1"/>
</dbReference>
<evidence type="ECO:0000256" key="3">
    <source>
        <dbReference type="ARBA" id="ARBA00022806"/>
    </source>
</evidence>
<comment type="subunit">
    <text evidence="7">Homohexamer. The homohexamer assembles into an open ring structure.</text>
</comment>
<dbReference type="GO" id="GO:0005524">
    <property type="term" value="F:ATP binding"/>
    <property type="evidence" value="ECO:0007669"/>
    <property type="project" value="UniProtKB-UniRule"/>
</dbReference>
<comment type="caution">
    <text evidence="7">Lacks conserved residue(s) required for the propagation of feature annotation.</text>
</comment>
<dbReference type="SMART" id="SM00382">
    <property type="entry name" value="AAA"/>
    <property type="match status" value="1"/>
</dbReference>
<dbReference type="HAMAP" id="MF_01884">
    <property type="entry name" value="Rho"/>
    <property type="match status" value="1"/>
</dbReference>
<evidence type="ECO:0000256" key="1">
    <source>
        <dbReference type="ARBA" id="ARBA00022472"/>
    </source>
</evidence>
<name>A0A2M7QI44_9BACT</name>
<dbReference type="GO" id="GO:0003723">
    <property type="term" value="F:RNA binding"/>
    <property type="evidence" value="ECO:0007669"/>
    <property type="project" value="UniProtKB-UniRule"/>
</dbReference>
<dbReference type="SMART" id="SM00357">
    <property type="entry name" value="CSP"/>
    <property type="match status" value="1"/>
</dbReference>
<dbReference type="InterPro" id="IPR012340">
    <property type="entry name" value="NA-bd_OB-fold"/>
</dbReference>
<keyword evidence="2 7" id="KW-0378">Hydrolase</keyword>
<dbReference type="AlphaFoldDB" id="A0A2M7QI44"/>